<gene>
    <name evidence="1" type="ORF">FM105_05435</name>
</gene>
<dbReference type="AlphaFoldDB" id="A0A1X6XAG4"/>
<name>A0A1X6XAG4_9MICO</name>
<evidence type="ECO:0000313" key="1">
    <source>
        <dbReference type="EMBL" id="SLM96145.1"/>
    </source>
</evidence>
<sequence length="52" mass="5449">MDAAGDLLTETGVDLGQSVLDECQSQKSTALMSEAVFTDRIGDVDTASQGDR</sequence>
<proteinExistence type="predicted"/>
<dbReference type="EMBL" id="FWFF01000007">
    <property type="protein sequence ID" value="SLM96145.1"/>
    <property type="molecule type" value="Genomic_DNA"/>
</dbReference>
<organism evidence="1 2">
    <name type="scientific">Brevibacterium yomogidense</name>
    <dbReference type="NCBI Taxonomy" id="946573"/>
    <lineage>
        <taxon>Bacteria</taxon>
        <taxon>Bacillati</taxon>
        <taxon>Actinomycetota</taxon>
        <taxon>Actinomycetes</taxon>
        <taxon>Micrococcales</taxon>
        <taxon>Brevibacteriaceae</taxon>
        <taxon>Brevibacterium</taxon>
    </lineage>
</organism>
<keyword evidence="2" id="KW-1185">Reference proteome</keyword>
<evidence type="ECO:0000313" key="2">
    <source>
        <dbReference type="Proteomes" id="UP000196581"/>
    </source>
</evidence>
<accession>A0A1X6XAG4</accession>
<reference evidence="2" key="1">
    <citation type="submission" date="2017-02" db="EMBL/GenBank/DDBJ databases">
        <authorList>
            <person name="Dridi B."/>
        </authorList>
    </citation>
    <scope>NUCLEOTIDE SEQUENCE [LARGE SCALE GENOMIC DNA]</scope>
    <source>
        <strain evidence="2">B Co 03.10</strain>
    </source>
</reference>
<dbReference type="Proteomes" id="UP000196581">
    <property type="component" value="Unassembled WGS sequence"/>
</dbReference>
<protein>
    <submittedName>
        <fullName evidence="1">Uncharacterized protein</fullName>
    </submittedName>
</protein>